<feature type="coiled-coil region" evidence="1">
    <location>
        <begin position="121"/>
        <end position="172"/>
    </location>
</feature>
<evidence type="ECO:0000256" key="1">
    <source>
        <dbReference type="SAM" id="Coils"/>
    </source>
</evidence>
<reference evidence="2 3" key="1">
    <citation type="submission" date="2024-06" db="EMBL/GenBank/DDBJ databases">
        <title>Genomic Encyclopedia of Type Strains, Phase IV (KMG-IV): sequencing the most valuable type-strain genomes for metagenomic binning, comparative biology and taxonomic classification.</title>
        <authorList>
            <person name="Goeker M."/>
        </authorList>
    </citation>
    <scope>NUCLEOTIDE SEQUENCE [LARGE SCALE GENOMIC DNA]</scope>
    <source>
        <strain evidence="2 3">DSM 21460</strain>
    </source>
</reference>
<evidence type="ECO:0000313" key="2">
    <source>
        <dbReference type="EMBL" id="MET3617604.1"/>
    </source>
</evidence>
<proteinExistence type="predicted"/>
<dbReference type="RefSeq" id="WP_354368219.1">
    <property type="nucleotide sequence ID" value="NZ_JBEPMA010000006.1"/>
</dbReference>
<organism evidence="2 3">
    <name type="scientific">Peptoniphilus olsenii</name>
    <dbReference type="NCBI Taxonomy" id="411570"/>
    <lineage>
        <taxon>Bacteria</taxon>
        <taxon>Bacillati</taxon>
        <taxon>Bacillota</taxon>
        <taxon>Tissierellia</taxon>
        <taxon>Tissierellales</taxon>
        <taxon>Peptoniphilaceae</taxon>
        <taxon>Peptoniphilus</taxon>
    </lineage>
</organism>
<dbReference type="Proteomes" id="UP001549162">
    <property type="component" value="Unassembled WGS sequence"/>
</dbReference>
<sequence length="228" mass="27709">MDKKYLTFLVSELIFTKEDLKTSVIPQTYKKYQDIFGELEYMADELNLNIRALRRKIELLKRVSPQQMEEKVNKEFKIALEELSYRKNNLKYKVQKIDEDTKKLCDDIYREIIFRTSPELYNDTENEFERAKKAYRSFDENSLKEILKNLDKKKVKLTRDELEDKRRDLEYEISYYFEKFPLNQMDLLNDHDAIEFNLKKLEKLCEDYKMIYAGLQEELNVRLAEKID</sequence>
<keyword evidence="1" id="KW-0175">Coiled coil</keyword>
<dbReference type="EMBL" id="JBEPMA010000006">
    <property type="protein sequence ID" value="MET3617604.1"/>
    <property type="molecule type" value="Genomic_DNA"/>
</dbReference>
<evidence type="ECO:0000313" key="3">
    <source>
        <dbReference type="Proteomes" id="UP001549162"/>
    </source>
</evidence>
<protein>
    <submittedName>
        <fullName evidence="2">Vacuolar-type H+-ATPase subunit I/STV1</fullName>
    </submittedName>
</protein>
<accession>A0ABV2JCU9</accession>
<comment type="caution">
    <text evidence="2">The sequence shown here is derived from an EMBL/GenBank/DDBJ whole genome shotgun (WGS) entry which is preliminary data.</text>
</comment>
<gene>
    <name evidence="2" type="ORF">ABID14_001238</name>
</gene>
<keyword evidence="3" id="KW-1185">Reference proteome</keyword>
<name>A0ABV2JCU9_9FIRM</name>